<dbReference type="HOGENOM" id="CLU_2556852_0_0_11"/>
<feature type="compositionally biased region" description="Pro residues" evidence="1">
    <location>
        <begin position="1"/>
        <end position="11"/>
    </location>
</feature>
<evidence type="ECO:0000313" key="2">
    <source>
        <dbReference type="EMBL" id="CDR09987.1"/>
    </source>
</evidence>
<gene>
    <name evidence="3" type="ORF">J2Z30_006089</name>
    <name evidence="2" type="ORF">SIRAN6576</name>
</gene>
<keyword evidence="4" id="KW-1185">Reference proteome</keyword>
<dbReference type="Proteomes" id="UP000756710">
    <property type="component" value="Unassembled WGS sequence"/>
</dbReference>
<dbReference type="RefSeq" id="WP_044575586.1">
    <property type="nucleotide sequence ID" value="NZ_BAABDR010000007.1"/>
</dbReference>
<protein>
    <submittedName>
        <fullName evidence="2">Uncharacterized protein</fullName>
    </submittedName>
</protein>
<dbReference type="GeneID" id="32468568"/>
<dbReference type="AlphaFoldDB" id="A0A060ZUU3"/>
<feature type="region of interest" description="Disordered" evidence="1">
    <location>
        <begin position="1"/>
        <end position="37"/>
    </location>
</feature>
<dbReference type="EMBL" id="LK022848">
    <property type="protein sequence ID" value="CDR09987.1"/>
    <property type="molecule type" value="Genomic_DNA"/>
</dbReference>
<evidence type="ECO:0000256" key="1">
    <source>
        <dbReference type="SAM" id="MobiDB-lite"/>
    </source>
</evidence>
<accession>A0A060ZUU3</accession>
<proteinExistence type="predicted"/>
<evidence type="ECO:0000313" key="4">
    <source>
        <dbReference type="Proteomes" id="UP000756710"/>
    </source>
</evidence>
<organism evidence="2">
    <name type="scientific">Streptomyces iranensis</name>
    <dbReference type="NCBI Taxonomy" id="576784"/>
    <lineage>
        <taxon>Bacteria</taxon>
        <taxon>Bacillati</taxon>
        <taxon>Actinomycetota</taxon>
        <taxon>Actinomycetes</taxon>
        <taxon>Kitasatosporales</taxon>
        <taxon>Streptomycetaceae</taxon>
        <taxon>Streptomyces</taxon>
        <taxon>Streptomyces violaceusniger group</taxon>
    </lineage>
</organism>
<sequence length="82" mass="8356">MSLFPDPPGPPGLFVDPPSPKKTASAFHTAGATGQNKIKLDDPEAAGKAHSGWPVAKVDQEFGSPNCATLALHGTVVSYDGG</sequence>
<evidence type="ECO:0000313" key="3">
    <source>
        <dbReference type="EMBL" id="MBP2065063.1"/>
    </source>
</evidence>
<name>A0A060ZUU3_9ACTN</name>
<reference evidence="2" key="1">
    <citation type="submission" date="2014-05" db="EMBL/GenBank/DDBJ databases">
        <authorList>
            <person name="Horn Fabian"/>
        </authorList>
    </citation>
    <scope>NUCLEOTIDE SEQUENCE</scope>
</reference>
<dbReference type="EMBL" id="JAGGLR010000017">
    <property type="protein sequence ID" value="MBP2065063.1"/>
    <property type="molecule type" value="Genomic_DNA"/>
</dbReference>
<reference evidence="3 4" key="2">
    <citation type="submission" date="2021-03" db="EMBL/GenBank/DDBJ databases">
        <title>Genomic Encyclopedia of Type Strains, Phase IV (KMG-IV): sequencing the most valuable type-strain genomes for metagenomic binning, comparative biology and taxonomic classification.</title>
        <authorList>
            <person name="Goeker M."/>
        </authorList>
    </citation>
    <scope>NUCLEOTIDE SEQUENCE [LARGE SCALE GENOMIC DNA]</scope>
    <source>
        <strain evidence="3 4">DSM 41954</strain>
    </source>
</reference>